<dbReference type="Proteomes" id="UP000324595">
    <property type="component" value="Unassembled WGS sequence"/>
</dbReference>
<reference evidence="1 2" key="1">
    <citation type="submission" date="2019-07" db="EMBL/GenBank/DDBJ databases">
        <title>Genomic Encyclopedia of Archaeal and Bacterial Type Strains, Phase II (KMG-II): from individual species to whole genera.</title>
        <authorList>
            <person name="Goeker M."/>
        </authorList>
    </citation>
    <scope>NUCLEOTIDE SEQUENCE [LARGE SCALE GENOMIC DNA]</scope>
    <source>
        <strain evidence="1 2">DSM 21935</strain>
    </source>
</reference>
<dbReference type="OrthoDB" id="2081179at2"/>
<organism evidence="1 2">
    <name type="scientific">Fodinibius salinus</name>
    <dbReference type="NCBI Taxonomy" id="860790"/>
    <lineage>
        <taxon>Bacteria</taxon>
        <taxon>Pseudomonadati</taxon>
        <taxon>Balneolota</taxon>
        <taxon>Balneolia</taxon>
        <taxon>Balneolales</taxon>
        <taxon>Balneolaceae</taxon>
        <taxon>Fodinibius</taxon>
    </lineage>
</organism>
<dbReference type="RefSeq" id="WP_148898592.1">
    <property type="nucleotide sequence ID" value="NZ_VNHY01000002.1"/>
</dbReference>
<protein>
    <submittedName>
        <fullName evidence="1">Uncharacterized protein</fullName>
    </submittedName>
</protein>
<keyword evidence="2" id="KW-1185">Reference proteome</keyword>
<proteinExistence type="predicted"/>
<name>A0A5D3YJ45_9BACT</name>
<comment type="caution">
    <text evidence="1">The sequence shown here is derived from an EMBL/GenBank/DDBJ whole genome shotgun (WGS) entry which is preliminary data.</text>
</comment>
<accession>A0A5D3YJ45</accession>
<dbReference type="EMBL" id="VNHY01000002">
    <property type="protein sequence ID" value="TYP93528.1"/>
    <property type="molecule type" value="Genomic_DNA"/>
</dbReference>
<gene>
    <name evidence="1" type="ORF">LX73_1234</name>
</gene>
<sequence length="210" mass="24621">MCDNKATSKEHVPPKCFFPETKDLKGSEDYRKNLITVPSCEVHNSQKSTDDSYLLAVITAHYENGPLAKEHYSTKIKRALKKDEGLKRIIVQNSQYKNIGDEKHFVISTDHNRIIKQFERMGYALYYHEKNEHWDGQISALTPNIYWEDSDINSTLQEVADHGDKGLNHMEKFGQNEEVFYYRRYFVDNPKGGIMELVFFKGFEVWLHLH</sequence>
<evidence type="ECO:0000313" key="2">
    <source>
        <dbReference type="Proteomes" id="UP000324595"/>
    </source>
</evidence>
<dbReference type="AlphaFoldDB" id="A0A5D3YJ45"/>
<evidence type="ECO:0000313" key="1">
    <source>
        <dbReference type="EMBL" id="TYP93528.1"/>
    </source>
</evidence>